<evidence type="ECO:0000256" key="1">
    <source>
        <dbReference type="SAM" id="MobiDB-lite"/>
    </source>
</evidence>
<accession>A0A016UVU2</accession>
<feature type="region of interest" description="Disordered" evidence="1">
    <location>
        <begin position="1"/>
        <end position="22"/>
    </location>
</feature>
<keyword evidence="3" id="KW-1185">Reference proteome</keyword>
<organism evidence="2 3">
    <name type="scientific">Ancylostoma ceylanicum</name>
    <dbReference type="NCBI Taxonomy" id="53326"/>
    <lineage>
        <taxon>Eukaryota</taxon>
        <taxon>Metazoa</taxon>
        <taxon>Ecdysozoa</taxon>
        <taxon>Nematoda</taxon>
        <taxon>Chromadorea</taxon>
        <taxon>Rhabditida</taxon>
        <taxon>Rhabditina</taxon>
        <taxon>Rhabditomorpha</taxon>
        <taxon>Strongyloidea</taxon>
        <taxon>Ancylostomatidae</taxon>
        <taxon>Ancylostomatinae</taxon>
        <taxon>Ancylostoma</taxon>
    </lineage>
</organism>
<evidence type="ECO:0000313" key="2">
    <source>
        <dbReference type="EMBL" id="EYC19340.1"/>
    </source>
</evidence>
<evidence type="ECO:0000313" key="3">
    <source>
        <dbReference type="Proteomes" id="UP000024635"/>
    </source>
</evidence>
<protein>
    <submittedName>
        <fullName evidence="2">Uncharacterized protein</fullName>
    </submittedName>
</protein>
<dbReference type="Proteomes" id="UP000024635">
    <property type="component" value="Unassembled WGS sequence"/>
</dbReference>
<dbReference type="EMBL" id="JARK01001360">
    <property type="protein sequence ID" value="EYC19340.1"/>
    <property type="molecule type" value="Genomic_DNA"/>
</dbReference>
<proteinExistence type="predicted"/>
<reference evidence="3" key="1">
    <citation type="journal article" date="2015" name="Nat. Genet.">
        <title>The genome and transcriptome of the zoonotic hookworm Ancylostoma ceylanicum identify infection-specific gene families.</title>
        <authorList>
            <person name="Schwarz E.M."/>
            <person name="Hu Y."/>
            <person name="Antoshechkin I."/>
            <person name="Miller M.M."/>
            <person name="Sternberg P.W."/>
            <person name="Aroian R.V."/>
        </authorList>
    </citation>
    <scope>NUCLEOTIDE SEQUENCE</scope>
    <source>
        <strain evidence="3">HY135</strain>
    </source>
</reference>
<dbReference type="AlphaFoldDB" id="A0A016UVU2"/>
<name>A0A016UVU2_9BILA</name>
<sequence>MERQGPAERPLAQMTDRRARPCRSPGAKLQFIYLFIYLLHETCAKGNNQQASLLIQTSINIMQANCNKGPG</sequence>
<comment type="caution">
    <text evidence="2">The sequence shown here is derived from an EMBL/GenBank/DDBJ whole genome shotgun (WGS) entry which is preliminary data.</text>
</comment>
<gene>
    <name evidence="2" type="primary">Acey_s0024.g1029</name>
    <name evidence="2" type="ORF">Y032_0024g1029</name>
</gene>